<dbReference type="OrthoDB" id="3509362at2759"/>
<dbReference type="Gene3D" id="3.40.50.720">
    <property type="entry name" value="NAD(P)-binding Rossmann-like Domain"/>
    <property type="match status" value="1"/>
</dbReference>
<organism evidence="2 3">
    <name type="scientific">Trichomonascus ciferrii</name>
    <dbReference type="NCBI Taxonomy" id="44093"/>
    <lineage>
        <taxon>Eukaryota</taxon>
        <taxon>Fungi</taxon>
        <taxon>Dikarya</taxon>
        <taxon>Ascomycota</taxon>
        <taxon>Saccharomycotina</taxon>
        <taxon>Dipodascomycetes</taxon>
        <taxon>Dipodascales</taxon>
        <taxon>Trichomonascaceae</taxon>
        <taxon>Trichomonascus</taxon>
        <taxon>Trichomonascus ciferrii complex</taxon>
    </lineage>
</organism>
<gene>
    <name evidence="2" type="ORF">TRICI_005088</name>
</gene>
<dbReference type="InterPro" id="IPR052585">
    <property type="entry name" value="Lipid_raft_assoc_Zn_ADH"/>
</dbReference>
<dbReference type="InterPro" id="IPR011032">
    <property type="entry name" value="GroES-like_sf"/>
</dbReference>
<evidence type="ECO:0000313" key="3">
    <source>
        <dbReference type="Proteomes" id="UP000761534"/>
    </source>
</evidence>
<dbReference type="SUPFAM" id="SSF50129">
    <property type="entry name" value="GroES-like"/>
    <property type="match status" value="1"/>
</dbReference>
<dbReference type="AlphaFoldDB" id="A0A642UY69"/>
<evidence type="ECO:0000259" key="1">
    <source>
        <dbReference type="SMART" id="SM00829"/>
    </source>
</evidence>
<reference evidence="2" key="1">
    <citation type="journal article" date="2019" name="G3 (Bethesda)">
        <title>Genome Assemblies of Two Rare Opportunistic Yeast Pathogens: Diutina rugosa (syn. Candida rugosa) and Trichomonascus ciferrii (syn. Candida ciferrii).</title>
        <authorList>
            <person name="Mixao V."/>
            <person name="Saus E."/>
            <person name="Hansen A.P."/>
            <person name="Lass-Florl C."/>
            <person name="Gabaldon T."/>
        </authorList>
    </citation>
    <scope>NUCLEOTIDE SEQUENCE</scope>
    <source>
        <strain evidence="2">CBS 4856</strain>
    </source>
</reference>
<proteinExistence type="predicted"/>
<protein>
    <recommendedName>
        <fullName evidence="1">Enoyl reductase (ER) domain-containing protein</fullName>
    </recommendedName>
</protein>
<dbReference type="InterPro" id="IPR013154">
    <property type="entry name" value="ADH-like_N"/>
</dbReference>
<dbReference type="InterPro" id="IPR036291">
    <property type="entry name" value="NAD(P)-bd_dom_sf"/>
</dbReference>
<dbReference type="InterPro" id="IPR020843">
    <property type="entry name" value="ER"/>
</dbReference>
<dbReference type="Pfam" id="PF00107">
    <property type="entry name" value="ADH_zinc_N"/>
    <property type="match status" value="1"/>
</dbReference>
<dbReference type="PANTHER" id="PTHR43482:SF1">
    <property type="entry name" value="PROTEIN AST1-RELATED"/>
    <property type="match status" value="1"/>
</dbReference>
<name>A0A642UY69_9ASCO</name>
<dbReference type="GO" id="GO:0016491">
    <property type="term" value="F:oxidoreductase activity"/>
    <property type="evidence" value="ECO:0007669"/>
    <property type="project" value="InterPro"/>
</dbReference>
<dbReference type="Gene3D" id="3.90.180.10">
    <property type="entry name" value="Medium-chain alcohol dehydrogenases, catalytic domain"/>
    <property type="match status" value="1"/>
</dbReference>
<accession>A0A642UY69</accession>
<dbReference type="EMBL" id="SWFS01000390">
    <property type="protein sequence ID" value="KAA8906849.1"/>
    <property type="molecule type" value="Genomic_DNA"/>
</dbReference>
<dbReference type="VEuPathDB" id="FungiDB:TRICI_005088"/>
<feature type="domain" description="Enoyl reductase (ER)" evidence="1">
    <location>
        <begin position="10"/>
        <end position="303"/>
    </location>
</feature>
<sequence length="306" mass="32404">MQALQINKEHILELVELEKPSAKEGELLVQVKAAGLNPSDILNAKGGFAYTTFPRVPGRDFAGIVEDGPSEWKGKRVFGTSGNEISFTRDGAHAEYMTIPVEAAIEIPDELTFAQAATIGVPFSTAALCLDAGETKKDDVVLVLGANGAVGSAAVALARAKGCTVLTGARNDPAATVDTSADPELNAIKEKGGADVIVDTVGAPSLTSAALQQAKQYGRLVMIAAPRKGPTDMTFDMLQFYRRGLKLIGVNSLRHNASDANAELRPLAKSVAKYVTPDNKIKPVKLSLAQEYYTQASKQKVVIVPE</sequence>
<dbReference type="SUPFAM" id="SSF51735">
    <property type="entry name" value="NAD(P)-binding Rossmann-fold domains"/>
    <property type="match status" value="1"/>
</dbReference>
<dbReference type="SMART" id="SM00829">
    <property type="entry name" value="PKS_ER"/>
    <property type="match status" value="1"/>
</dbReference>
<dbReference type="Proteomes" id="UP000761534">
    <property type="component" value="Unassembled WGS sequence"/>
</dbReference>
<dbReference type="CDD" id="cd05188">
    <property type="entry name" value="MDR"/>
    <property type="match status" value="1"/>
</dbReference>
<evidence type="ECO:0000313" key="2">
    <source>
        <dbReference type="EMBL" id="KAA8906849.1"/>
    </source>
</evidence>
<dbReference type="Pfam" id="PF08240">
    <property type="entry name" value="ADH_N"/>
    <property type="match status" value="1"/>
</dbReference>
<dbReference type="PANTHER" id="PTHR43482">
    <property type="entry name" value="PROTEIN AST1-RELATED"/>
    <property type="match status" value="1"/>
</dbReference>
<keyword evidence="3" id="KW-1185">Reference proteome</keyword>
<dbReference type="InterPro" id="IPR013149">
    <property type="entry name" value="ADH-like_C"/>
</dbReference>
<comment type="caution">
    <text evidence="2">The sequence shown here is derived from an EMBL/GenBank/DDBJ whole genome shotgun (WGS) entry which is preliminary data.</text>
</comment>